<dbReference type="InterPro" id="IPR052055">
    <property type="entry name" value="Hepadnavirus_pol/RT"/>
</dbReference>
<dbReference type="InterPro" id="IPR000477">
    <property type="entry name" value="RT_dom"/>
</dbReference>
<reference evidence="5" key="1">
    <citation type="journal article" date="2022" name="bioRxiv">
        <title>Sequencing and chromosome-scale assembly of the giantPleurodeles waltlgenome.</title>
        <authorList>
            <person name="Brown T."/>
            <person name="Elewa A."/>
            <person name="Iarovenko S."/>
            <person name="Subramanian E."/>
            <person name="Araus A.J."/>
            <person name="Petzold A."/>
            <person name="Susuki M."/>
            <person name="Suzuki K.-i.T."/>
            <person name="Hayashi T."/>
            <person name="Toyoda A."/>
            <person name="Oliveira C."/>
            <person name="Osipova E."/>
            <person name="Leigh N.D."/>
            <person name="Simon A."/>
            <person name="Yun M.H."/>
        </authorList>
    </citation>
    <scope>NUCLEOTIDE SEQUENCE</scope>
    <source>
        <strain evidence="5">20211129_DDA</strain>
        <tissue evidence="5">Liver</tissue>
    </source>
</reference>
<keyword evidence="6" id="KW-1185">Reference proteome</keyword>
<dbReference type="PANTHER" id="PTHR33050">
    <property type="entry name" value="REVERSE TRANSCRIPTASE DOMAIN-CONTAINING PROTEIN"/>
    <property type="match status" value="1"/>
</dbReference>
<evidence type="ECO:0000313" key="5">
    <source>
        <dbReference type="EMBL" id="KAJ1094269.1"/>
    </source>
</evidence>
<comment type="caution">
    <text evidence="5">The sequence shown here is derived from an EMBL/GenBank/DDBJ whole genome shotgun (WGS) entry which is preliminary data.</text>
</comment>
<gene>
    <name evidence="5" type="ORF">NDU88_007347</name>
</gene>
<name>A0AAV7LTG1_PLEWA</name>
<organism evidence="5 6">
    <name type="scientific">Pleurodeles waltl</name>
    <name type="common">Iberian ribbed newt</name>
    <dbReference type="NCBI Taxonomy" id="8319"/>
    <lineage>
        <taxon>Eukaryota</taxon>
        <taxon>Metazoa</taxon>
        <taxon>Chordata</taxon>
        <taxon>Craniata</taxon>
        <taxon>Vertebrata</taxon>
        <taxon>Euteleostomi</taxon>
        <taxon>Amphibia</taxon>
        <taxon>Batrachia</taxon>
        <taxon>Caudata</taxon>
        <taxon>Salamandroidea</taxon>
        <taxon>Salamandridae</taxon>
        <taxon>Pleurodelinae</taxon>
        <taxon>Pleurodeles</taxon>
    </lineage>
</organism>
<dbReference type="Gene3D" id="3.30.70.270">
    <property type="match status" value="1"/>
</dbReference>
<dbReference type="InterPro" id="IPR043128">
    <property type="entry name" value="Rev_trsase/Diguanyl_cyclase"/>
</dbReference>
<dbReference type="EMBL" id="JANPWB010000015">
    <property type="protein sequence ID" value="KAJ1094269.1"/>
    <property type="molecule type" value="Genomic_DNA"/>
</dbReference>
<proteinExistence type="inferred from homology"/>
<sequence length="186" mass="19780">MLTLAQVLLALNDGDWMVSVDLQDAYFHIPILKSHRKYLRFVVGSQHYQFAALPFGLTSAPRVFTKVMSVVAAELKKEGYSSISLSGRLVDQSKVSGARVASPTVDNPVVVRPGFFSECAQISPRALSAPPVYRGSTGYNVESCLSSASADSGHSGIGSNVSKWSGRSSPQGPTSARSVVSTQRGS</sequence>
<dbReference type="Gene3D" id="3.10.10.10">
    <property type="entry name" value="HIV Type 1 Reverse Transcriptase, subunit A, domain 1"/>
    <property type="match status" value="1"/>
</dbReference>
<accession>A0AAV7LTG1</accession>
<dbReference type="SUPFAM" id="SSF56672">
    <property type="entry name" value="DNA/RNA polymerases"/>
    <property type="match status" value="1"/>
</dbReference>
<evidence type="ECO:0000313" key="6">
    <source>
        <dbReference type="Proteomes" id="UP001066276"/>
    </source>
</evidence>
<dbReference type="Pfam" id="PF00078">
    <property type="entry name" value="RVT_1"/>
    <property type="match status" value="1"/>
</dbReference>
<evidence type="ECO:0000256" key="1">
    <source>
        <dbReference type="ARBA" id="ARBA00010879"/>
    </source>
</evidence>
<feature type="region of interest" description="Disordered" evidence="3">
    <location>
        <begin position="148"/>
        <end position="186"/>
    </location>
</feature>
<dbReference type="GO" id="GO:0004523">
    <property type="term" value="F:RNA-DNA hybrid ribonuclease activity"/>
    <property type="evidence" value="ECO:0007669"/>
    <property type="project" value="UniProtKB-EC"/>
</dbReference>
<dbReference type="EC" id="3.1.26.4" evidence="2"/>
<dbReference type="AlphaFoldDB" id="A0AAV7LTG1"/>
<evidence type="ECO:0000256" key="2">
    <source>
        <dbReference type="ARBA" id="ARBA00012180"/>
    </source>
</evidence>
<dbReference type="Proteomes" id="UP001066276">
    <property type="component" value="Chromosome 11"/>
</dbReference>
<feature type="domain" description="Reverse transcriptase" evidence="4">
    <location>
        <begin position="12"/>
        <end position="78"/>
    </location>
</feature>
<dbReference type="PANTHER" id="PTHR33050:SF7">
    <property type="entry name" value="RIBONUCLEASE H"/>
    <property type="match status" value="1"/>
</dbReference>
<evidence type="ECO:0000256" key="3">
    <source>
        <dbReference type="SAM" id="MobiDB-lite"/>
    </source>
</evidence>
<comment type="similarity">
    <text evidence="1">Belongs to the beta type-B retroviral polymerase family. HERV class-II K(HML-2) pol subfamily.</text>
</comment>
<protein>
    <recommendedName>
        <fullName evidence="2">ribonuclease H</fullName>
        <ecNumber evidence="2">3.1.26.4</ecNumber>
    </recommendedName>
</protein>
<dbReference type="InterPro" id="IPR043502">
    <property type="entry name" value="DNA/RNA_pol_sf"/>
</dbReference>
<evidence type="ECO:0000259" key="4">
    <source>
        <dbReference type="Pfam" id="PF00078"/>
    </source>
</evidence>